<feature type="region of interest" description="Disordered" evidence="5">
    <location>
        <begin position="25"/>
        <end position="47"/>
    </location>
</feature>
<name>A0A6A3T226_9STRA</name>
<feature type="domain" description="EamA" evidence="7">
    <location>
        <begin position="238"/>
        <end position="370"/>
    </location>
</feature>
<dbReference type="PANTHER" id="PTHR22911">
    <property type="entry name" value="ACYL-MALONYL CONDENSING ENZYME-RELATED"/>
    <property type="match status" value="1"/>
</dbReference>
<dbReference type="EMBL" id="QXGA01001129">
    <property type="protein sequence ID" value="KAE9128226.1"/>
    <property type="molecule type" value="Genomic_DNA"/>
</dbReference>
<evidence type="ECO:0000256" key="6">
    <source>
        <dbReference type="SAM" id="Phobius"/>
    </source>
</evidence>
<evidence type="ECO:0000313" key="8">
    <source>
        <dbReference type="EMBL" id="KAE9128226.1"/>
    </source>
</evidence>
<keyword evidence="2 6" id="KW-0812">Transmembrane</keyword>
<dbReference type="Pfam" id="PF00892">
    <property type="entry name" value="EamA"/>
    <property type="match status" value="2"/>
</dbReference>
<feature type="transmembrane region" description="Helical" evidence="6">
    <location>
        <begin position="174"/>
        <end position="195"/>
    </location>
</feature>
<accession>A0A6A3T226</accession>
<feature type="transmembrane region" description="Helical" evidence="6">
    <location>
        <begin position="329"/>
        <end position="347"/>
    </location>
</feature>
<dbReference type="InterPro" id="IPR000620">
    <property type="entry name" value="EamA_dom"/>
</dbReference>
<evidence type="ECO:0000256" key="5">
    <source>
        <dbReference type="SAM" id="MobiDB-lite"/>
    </source>
</evidence>
<evidence type="ECO:0000256" key="2">
    <source>
        <dbReference type="ARBA" id="ARBA00022692"/>
    </source>
</evidence>
<feature type="domain" description="EamA" evidence="7">
    <location>
        <begin position="87"/>
        <end position="219"/>
    </location>
</feature>
<dbReference type="GO" id="GO:0016020">
    <property type="term" value="C:membrane"/>
    <property type="evidence" value="ECO:0007669"/>
    <property type="project" value="UniProtKB-SubCell"/>
</dbReference>
<feature type="transmembrane region" description="Helical" evidence="6">
    <location>
        <begin position="148"/>
        <end position="168"/>
    </location>
</feature>
<feature type="transmembrane region" description="Helical" evidence="6">
    <location>
        <begin position="353"/>
        <end position="371"/>
    </location>
</feature>
<feature type="transmembrane region" description="Helical" evidence="6">
    <location>
        <begin position="202"/>
        <end position="223"/>
    </location>
</feature>
<dbReference type="SUPFAM" id="SSF103481">
    <property type="entry name" value="Multidrug resistance efflux transporter EmrE"/>
    <property type="match status" value="2"/>
</dbReference>
<feature type="transmembrane region" description="Helical" evidence="6">
    <location>
        <begin position="235"/>
        <end position="255"/>
    </location>
</feature>
<reference evidence="8 9" key="1">
    <citation type="submission" date="2018-08" db="EMBL/GenBank/DDBJ databases">
        <title>Genomic investigation of the strawberry pathogen Phytophthora fragariae indicates pathogenicity is determined by transcriptional variation in three key races.</title>
        <authorList>
            <person name="Adams T.M."/>
            <person name="Armitage A.D."/>
            <person name="Sobczyk M.K."/>
            <person name="Bates H.J."/>
            <person name="Dunwell J.M."/>
            <person name="Nellist C.F."/>
            <person name="Harrison R.J."/>
        </authorList>
    </citation>
    <scope>NUCLEOTIDE SEQUENCE [LARGE SCALE GENOMIC DNA]</scope>
    <source>
        <strain evidence="8 9">NOV-5</strain>
    </source>
</reference>
<keyword evidence="3 6" id="KW-1133">Transmembrane helix</keyword>
<feature type="transmembrane region" description="Helical" evidence="6">
    <location>
        <begin position="296"/>
        <end position="317"/>
    </location>
</feature>
<protein>
    <recommendedName>
        <fullName evidence="7">EamA domain-containing protein</fullName>
    </recommendedName>
</protein>
<comment type="subcellular location">
    <subcellularLocation>
        <location evidence="1">Membrane</location>
        <topology evidence="1">Multi-pass membrane protein</topology>
    </subcellularLocation>
</comment>
<dbReference type="PANTHER" id="PTHR22911:SF6">
    <property type="entry name" value="SOLUTE CARRIER FAMILY 35 MEMBER G1"/>
    <property type="match status" value="1"/>
</dbReference>
<comment type="caution">
    <text evidence="8">The sequence shown here is derived from an EMBL/GenBank/DDBJ whole genome shotgun (WGS) entry which is preliminary data.</text>
</comment>
<proteinExistence type="predicted"/>
<evidence type="ECO:0000256" key="3">
    <source>
        <dbReference type="ARBA" id="ARBA00022989"/>
    </source>
</evidence>
<feature type="transmembrane region" description="Helical" evidence="6">
    <location>
        <begin position="118"/>
        <end position="136"/>
    </location>
</feature>
<dbReference type="AlphaFoldDB" id="A0A6A3T226"/>
<organism evidence="8 9">
    <name type="scientific">Phytophthora fragariae</name>
    <dbReference type="NCBI Taxonomy" id="53985"/>
    <lineage>
        <taxon>Eukaryota</taxon>
        <taxon>Sar</taxon>
        <taxon>Stramenopiles</taxon>
        <taxon>Oomycota</taxon>
        <taxon>Peronosporomycetes</taxon>
        <taxon>Peronosporales</taxon>
        <taxon>Peronosporaceae</taxon>
        <taxon>Phytophthora</taxon>
    </lineage>
</organism>
<dbReference type="Proteomes" id="UP000440732">
    <property type="component" value="Unassembled WGS sequence"/>
</dbReference>
<evidence type="ECO:0000259" key="7">
    <source>
        <dbReference type="Pfam" id="PF00892"/>
    </source>
</evidence>
<evidence type="ECO:0000313" key="9">
    <source>
        <dbReference type="Proteomes" id="UP000440732"/>
    </source>
</evidence>
<dbReference type="InterPro" id="IPR037185">
    <property type="entry name" value="EmrE-like"/>
</dbReference>
<evidence type="ECO:0000256" key="4">
    <source>
        <dbReference type="ARBA" id="ARBA00023136"/>
    </source>
</evidence>
<keyword evidence="4 6" id="KW-0472">Membrane</keyword>
<feature type="transmembrane region" description="Helical" evidence="6">
    <location>
        <begin position="267"/>
        <end position="290"/>
    </location>
</feature>
<evidence type="ECO:0000256" key="1">
    <source>
        <dbReference type="ARBA" id="ARBA00004141"/>
    </source>
</evidence>
<gene>
    <name evidence="8" type="ORF">PF006_g16330</name>
</gene>
<sequence>MLSRSSARGLAVVAPLPPNLIKIDTDTVKKPVGDPGTNGDDETTRDDLPLLKLNRSSEEFSKIDDDEIVTIVLPSTAKASRSSEELRGLGYIIIAAFNFSIVSASVKYASHYANSNIIVFWRMLIGLAMNCLWVRYKKANLFVGRKDRFLLLFRCFVGTSGTTMSFYAMSNMPLTDAVVIIFTSPIFTFFLAAVVLGEAIDYVDLVGGVTSFVGVLLMTRPAILFPSHASGGSAPFLAIVCAMGSSLSQAIVYITMRKMKDLENLLVIQYFLMFGACYSAFMLWALGVTLELLTDPGFLCAIFGCAFFSLVGQWFLTKGFQTVKAGIASVMRYFDVVFVMCLDALVLGETVNLYSVLGAAIIISGASVIVMRQARSSRTMDHFNLPLCGTHNYA</sequence>
<feature type="transmembrane region" description="Helical" evidence="6">
    <location>
        <begin position="88"/>
        <end position="106"/>
    </location>
</feature>